<dbReference type="SUPFAM" id="SSF53613">
    <property type="entry name" value="Ribokinase-like"/>
    <property type="match status" value="1"/>
</dbReference>
<keyword evidence="9" id="KW-0067">ATP-binding</keyword>
<evidence type="ECO:0000256" key="5">
    <source>
        <dbReference type="ARBA" id="ARBA00022679"/>
    </source>
</evidence>
<gene>
    <name evidence="14" type="ORF">C1SCF055_LOCUS13471</name>
</gene>
<dbReference type="PRINTS" id="PR01099">
    <property type="entry name" value="HYETHTZKNASE"/>
</dbReference>
<feature type="coiled-coil region" evidence="12">
    <location>
        <begin position="840"/>
        <end position="943"/>
    </location>
</feature>
<evidence type="ECO:0000256" key="13">
    <source>
        <dbReference type="SAM" id="MobiDB-lite"/>
    </source>
</evidence>
<dbReference type="GO" id="GO:0000287">
    <property type="term" value="F:magnesium ion binding"/>
    <property type="evidence" value="ECO:0007669"/>
    <property type="project" value="InterPro"/>
</dbReference>
<keyword evidence="8 15" id="KW-0418">Kinase</keyword>
<dbReference type="AlphaFoldDB" id="A0A9P1C6P0"/>
<evidence type="ECO:0000256" key="10">
    <source>
        <dbReference type="ARBA" id="ARBA00022842"/>
    </source>
</evidence>
<accession>A0A9P1C6P0</accession>
<evidence type="ECO:0000313" key="16">
    <source>
        <dbReference type="Proteomes" id="UP001152797"/>
    </source>
</evidence>
<evidence type="ECO:0000256" key="12">
    <source>
        <dbReference type="SAM" id="Coils"/>
    </source>
</evidence>
<keyword evidence="12" id="KW-0175">Coiled coil</keyword>
<feature type="region of interest" description="Disordered" evidence="13">
    <location>
        <begin position="663"/>
        <end position="696"/>
    </location>
</feature>
<dbReference type="EMBL" id="CAMXCT030001046">
    <property type="protein sequence ID" value="CAL4773406.1"/>
    <property type="molecule type" value="Genomic_DNA"/>
</dbReference>
<evidence type="ECO:0000256" key="2">
    <source>
        <dbReference type="ARBA" id="ARBA00001946"/>
    </source>
</evidence>
<evidence type="ECO:0000256" key="1">
    <source>
        <dbReference type="ARBA" id="ARBA00001771"/>
    </source>
</evidence>
<keyword evidence="7" id="KW-0547">Nucleotide-binding</keyword>
<keyword evidence="6" id="KW-0479">Metal-binding</keyword>
<keyword evidence="5" id="KW-0808">Transferase</keyword>
<dbReference type="InterPro" id="IPR029056">
    <property type="entry name" value="Ribokinase-like"/>
</dbReference>
<comment type="caution">
    <text evidence="14">The sequence shown here is derived from an EMBL/GenBank/DDBJ whole genome shotgun (WGS) entry which is preliminary data.</text>
</comment>
<evidence type="ECO:0000256" key="3">
    <source>
        <dbReference type="ARBA" id="ARBA00004868"/>
    </source>
</evidence>
<dbReference type="GO" id="GO:0004417">
    <property type="term" value="F:hydroxyethylthiazole kinase activity"/>
    <property type="evidence" value="ECO:0007669"/>
    <property type="project" value="UniProtKB-EC"/>
</dbReference>
<proteinExistence type="inferred from homology"/>
<feature type="compositionally biased region" description="Pro residues" evidence="13">
    <location>
        <begin position="685"/>
        <end position="694"/>
    </location>
</feature>
<dbReference type="HAMAP" id="MF_00228">
    <property type="entry name" value="Thz_kinase"/>
    <property type="match status" value="1"/>
</dbReference>
<dbReference type="Gene3D" id="1.20.5.1700">
    <property type="match status" value="1"/>
</dbReference>
<evidence type="ECO:0000256" key="9">
    <source>
        <dbReference type="ARBA" id="ARBA00022840"/>
    </source>
</evidence>
<sequence length="1110" mass="122549">MDENGTLERLQEIVRAVKAKGPLVQCLTNFVSMDFMANGLLALGAHPAMVHSVEELDVAISKVKAAGGAVSINIGTLDALWIESFKCAVKACNEHQVPWVLDPVAAGFTPLRTSVATELLEMGGCAVLRGNASEILSLSGADGAGKGVDSTKGSDGAVKAAKLLAAKYRCVVGISGAMDYVITPEGNQFSCEHGVAMLQKITAAGCLVSSIIAAFVAAKPAGFSNAEAALYAFTYFGICSEELHAMFRAPQELGHLKSSTRGSSSPCTLNPEVNMEVSAKQASWWRRRRMEKAGPCRSPVAGAGGSVHIQLKYLASLLPCTMPQLMMWVGMQIICLAEPEGQRQLGVAQAIIGPFELDPITRMSLENIVSSGASRFPVRHFRDQNDPHPRDLQIHVTQEHVKVVHPGAGRGSGEVMAPYSADYPKVIIHPTDTCKFRLELCDEQDKIFHFVALSRTMRDLITLLVRTFHARQYVATSFILSRLFQDPARPGVCTAYHHHDSGDFCWKAISECPTVRFLRTAFEEFDLQRLADRLGKDVCQQWGPGGFVVGLMWIRSWTAPWGNWNPWSLTDRVLKPSVLRIHLGCFPPVAVTMSAWRRSIEAIPGTPALPAAFRGPLWNYDFSRSVMQLADAVLDLQHDSDDLHYLWEEVLMLRSQVQQHRSARAIPSTVPSAAAPGPQGLGPGPQGPQEPEPPTGAYNWIGKLHELCGKKLKRNLEKQEIAFSTESVQSEDGTSGYQSTLDCKFFEAGGYLGEVCASKKAAEHSAARVAIEHEFRDFVEGVERVVRNSNNEKRELQAQLSETIGSYTEAIEKLHQQLTPTKGGAAAALQLQIHDGRALNSRLNLEAQELRQQLEDLQAAGDEGPALEKRARAIEGFKMEIAKLRAQINSLAGNVEMHSQRDMTRADELRRLRSDVNSLNREKEALEQSVAQAEKEKEDLIENFLYTKGCLDKLQIACINSPACSPEHEREVAHLRDTYNQVVDERNRLMVKVEAMDKDREKQKQFRESALEKVSQANARLLEERDRLEKEKGRVSALYQQTIGMLAHSAAKAEAEEEDKLATFEALKAKVVKMRDVLQKKEDENESLRLRLKRLARPEAKAPSLAVPKN</sequence>
<reference evidence="15 16" key="2">
    <citation type="submission" date="2024-05" db="EMBL/GenBank/DDBJ databases">
        <authorList>
            <person name="Chen Y."/>
            <person name="Shah S."/>
            <person name="Dougan E. K."/>
            <person name="Thang M."/>
            <person name="Chan C."/>
        </authorList>
    </citation>
    <scope>NUCLEOTIDE SEQUENCE [LARGE SCALE GENOMIC DNA]</scope>
</reference>
<dbReference type="GO" id="GO:0005524">
    <property type="term" value="F:ATP binding"/>
    <property type="evidence" value="ECO:0007669"/>
    <property type="project" value="UniProtKB-KW"/>
</dbReference>
<dbReference type="EMBL" id="CAMXCT020001046">
    <property type="protein sequence ID" value="CAL1139469.1"/>
    <property type="molecule type" value="Genomic_DNA"/>
</dbReference>
<evidence type="ECO:0000313" key="15">
    <source>
        <dbReference type="EMBL" id="CAL4773406.1"/>
    </source>
</evidence>
<dbReference type="EMBL" id="CAMXCT010001046">
    <property type="protein sequence ID" value="CAI3986094.1"/>
    <property type="molecule type" value="Genomic_DNA"/>
</dbReference>
<evidence type="ECO:0000256" key="11">
    <source>
        <dbReference type="ARBA" id="ARBA00022977"/>
    </source>
</evidence>
<evidence type="ECO:0000256" key="7">
    <source>
        <dbReference type="ARBA" id="ARBA00022741"/>
    </source>
</evidence>
<evidence type="ECO:0000256" key="8">
    <source>
        <dbReference type="ARBA" id="ARBA00022777"/>
    </source>
</evidence>
<dbReference type="Gene3D" id="3.40.1190.20">
    <property type="match status" value="1"/>
</dbReference>
<keyword evidence="10" id="KW-0460">Magnesium</keyword>
<name>A0A9P1C6P0_9DINO</name>
<dbReference type="OrthoDB" id="440020at2759"/>
<dbReference type="InterPro" id="IPR000417">
    <property type="entry name" value="Hyethyz_kinase"/>
</dbReference>
<dbReference type="Proteomes" id="UP001152797">
    <property type="component" value="Unassembled WGS sequence"/>
</dbReference>
<keyword evidence="11" id="KW-0784">Thiamine biosynthesis</keyword>
<dbReference type="NCBIfam" id="NF006830">
    <property type="entry name" value="PRK09355.1"/>
    <property type="match status" value="1"/>
</dbReference>
<dbReference type="GO" id="GO:0009228">
    <property type="term" value="P:thiamine biosynthetic process"/>
    <property type="evidence" value="ECO:0007669"/>
    <property type="project" value="UniProtKB-KW"/>
</dbReference>
<evidence type="ECO:0000256" key="4">
    <source>
        <dbReference type="ARBA" id="ARBA00012129"/>
    </source>
</evidence>
<keyword evidence="16" id="KW-1185">Reference proteome</keyword>
<dbReference type="CDD" id="cd01170">
    <property type="entry name" value="THZ_kinase"/>
    <property type="match status" value="1"/>
</dbReference>
<organism evidence="14">
    <name type="scientific">Cladocopium goreaui</name>
    <dbReference type="NCBI Taxonomy" id="2562237"/>
    <lineage>
        <taxon>Eukaryota</taxon>
        <taxon>Sar</taxon>
        <taxon>Alveolata</taxon>
        <taxon>Dinophyceae</taxon>
        <taxon>Suessiales</taxon>
        <taxon>Symbiodiniaceae</taxon>
        <taxon>Cladocopium</taxon>
    </lineage>
</organism>
<comment type="pathway">
    <text evidence="3">Cofactor biosynthesis; thiamine diphosphate biosynthesis; 4-methyl-5-(2-phosphoethyl)-thiazole from 5-(2-hydroxyethyl)-4-methylthiazole: step 1/1.</text>
</comment>
<reference evidence="14" key="1">
    <citation type="submission" date="2022-10" db="EMBL/GenBank/DDBJ databases">
        <authorList>
            <person name="Chen Y."/>
            <person name="Dougan E. K."/>
            <person name="Chan C."/>
            <person name="Rhodes N."/>
            <person name="Thang M."/>
        </authorList>
    </citation>
    <scope>NUCLEOTIDE SEQUENCE</scope>
</reference>
<comment type="cofactor">
    <cofactor evidence="2">
        <name>Mg(2+)</name>
        <dbReference type="ChEBI" id="CHEBI:18420"/>
    </cofactor>
</comment>
<evidence type="ECO:0000313" key="14">
    <source>
        <dbReference type="EMBL" id="CAI3986094.1"/>
    </source>
</evidence>
<comment type="catalytic activity">
    <reaction evidence="1">
        <text>5-(2-hydroxyethyl)-4-methylthiazole + ATP = 4-methyl-5-(2-phosphooxyethyl)-thiazole + ADP + H(+)</text>
        <dbReference type="Rhea" id="RHEA:24212"/>
        <dbReference type="ChEBI" id="CHEBI:15378"/>
        <dbReference type="ChEBI" id="CHEBI:17957"/>
        <dbReference type="ChEBI" id="CHEBI:30616"/>
        <dbReference type="ChEBI" id="CHEBI:58296"/>
        <dbReference type="ChEBI" id="CHEBI:456216"/>
        <dbReference type="EC" id="2.7.1.50"/>
    </reaction>
</comment>
<protein>
    <recommendedName>
        <fullName evidence="4">hydroxyethylthiazole kinase</fullName>
        <ecNumber evidence="4">2.7.1.50</ecNumber>
    </recommendedName>
</protein>
<dbReference type="EC" id="2.7.1.50" evidence="4"/>
<dbReference type="Pfam" id="PF02110">
    <property type="entry name" value="HK"/>
    <property type="match status" value="1"/>
</dbReference>
<evidence type="ECO:0000256" key="6">
    <source>
        <dbReference type="ARBA" id="ARBA00022723"/>
    </source>
</evidence>
<feature type="coiled-coil region" evidence="12">
    <location>
        <begin position="1007"/>
        <end position="1091"/>
    </location>
</feature>